<feature type="compositionally biased region" description="Polar residues" evidence="5">
    <location>
        <begin position="367"/>
        <end position="385"/>
    </location>
</feature>
<dbReference type="GO" id="GO:0003712">
    <property type="term" value="F:transcription coregulator activity"/>
    <property type="evidence" value="ECO:0007669"/>
    <property type="project" value="TreeGrafter"/>
</dbReference>
<feature type="compositionally biased region" description="Basic residues" evidence="5">
    <location>
        <begin position="94"/>
        <end position="106"/>
    </location>
</feature>
<feature type="region of interest" description="Disordered" evidence="5">
    <location>
        <begin position="333"/>
        <end position="385"/>
    </location>
</feature>
<dbReference type="GO" id="GO:0006355">
    <property type="term" value="P:regulation of DNA-templated transcription"/>
    <property type="evidence" value="ECO:0007669"/>
    <property type="project" value="TreeGrafter"/>
</dbReference>
<dbReference type="InterPro" id="IPR009057">
    <property type="entry name" value="Homeodomain-like_sf"/>
</dbReference>
<keyword evidence="7" id="KW-1185">Reference proteome</keyword>
<comment type="caution">
    <text evidence="6">The sequence shown here is derived from an EMBL/GenBank/DDBJ whole genome shotgun (WGS) entry which is preliminary data.</text>
</comment>
<gene>
    <name evidence="6" type="ORF">DGYR_LOCUS2586</name>
</gene>
<feature type="region of interest" description="Disordered" evidence="5">
    <location>
        <begin position="1416"/>
        <end position="1449"/>
    </location>
</feature>
<feature type="compositionally biased region" description="Acidic residues" evidence="5">
    <location>
        <begin position="1440"/>
        <end position="1449"/>
    </location>
</feature>
<evidence type="ECO:0000256" key="3">
    <source>
        <dbReference type="ARBA" id="ARBA00023242"/>
    </source>
</evidence>
<sequence>METPTKNSVRTPKKNPRFRNVDADEAWVESSPSSDSKIIPVEIAQPETAEKTPEVLETSPTTGKSKTPQNDPSFENIISQLSSFSKESQGLKTPVRRVKTPRKSGSKSRTPVRSNRKSGLKTPKSSLKKSAFYSSPRKTVKRKLNLSPDEQPTPKKIMVTPPEPGLSQTQRENSEDKLLIEKGKEMAESIINDQDDEDDDDEWEEEDEEDEDDEKLDSYDEEFGEVDMSIIENITKVLENTQKKYNISKRNATTIVHELEKTNILENVREAISKQVNCIQEEEENIDSLYDALFEPKMTRAKFKYRAQDGQQPVGQSSDWINEEIEKSLLDYALDDDDDNDQVYEPSHDSEEESDIDSKSSVADLGSPQNQVMTPKTATEDSQNMDMNVTRLSKEVPTIAKRTRSKHPLTECDLSEIEASFLAPDVTPDLYDLSTDSNPDWLRFLTNLSKDPKMDVTNEEEDDEEFNVMKEMDESDDETEEFRSDKAVKIPKQEVSDLIDEIFSDLVSEDGQDIEKTFTDQNEEVKAEQEVNTIETKKEFDLTRLNKNIGSMRLKDLIEIKNNLGKDLIAEDKEKSKPVKPRLVFSLTHHQGRQLMHQMQKHVQILAQTFVLTAGSKHFESSAINSKTFLLELQLLGEQFMQINNISASFFIPGNLKAALEVCEVDTYFPCENELKRYKQVLSARQKDIFMNSQAFVHLDLLPSKNYEIPETSGKNTSTKKKHFTHAEDHLLAIAISEMSNFHNEQLESCKLISDYLMPTISGECIRNHIEVLNSERTTRVNNAVALYIKEGRLPDYPRPTELASIVAPINNSAISTIGPKWCLKYKQMKSKRDVKESSDKKDTKLKLQPKIQQPVVILIQEKQKPPETTYLIPFGTAQNRPPSSQIILLDSPAKTAITNMDKGCDLLQACAAACGIEGEVKVKLEDPVNDSKDSVIKKENSVECMDTESLPVPPTPEYQSIDILNTPESSPEKEATIQQQSASLSTSPKDTQAKTPEVVDKIDGDYTNLGMTLSSESSDEEDPGEANAAGETQEMKMEEDDEDEDEEDAEEDEEEDEEEEESPFLLSVASLLIGDRTPPKLGLKSFSPKKNLSPAKVIAKRLTDKAKRKLLSIEKKELKETVEEKVEEKDCEDVENIDPKENTQIEQTKKDINSKLKQEIAKKIMDDELLDKDPNKLEKEKSFVVGLCKLVQTTAGSEKFKELLEACVKFNKSRVMENESVLKLHSELSAKFVDYPTIVRLFSALLLPFQAIKCNCYEDYIFIHRFRLFLRKCEIVFENQTYSLHKIFRTFHKLITKKITEKELQEKIRSLLKGQRSLLESFESLFNLSKSNIRDEEYEDVYLEESNPEDEFETAVCPPDEDLEVKGSEKCNCTCHEGQGPVRLRHCLSCGLSTKNGKLYLKKNRKLESVNIVYNSPSKKSDDSSSSEDSVCSQMDLENSLEGDNEEDNEIVENSIPKDFSSLAEHLNILDESEKKEVHFDDTQFSVPLACEVDLDNSQFSVPRADNIPETVEAENNDKEKSNTTTSQQMPKPSNEPWTREEDKLILETCKHHQDCSFRVFFLLAQQMNRDPHAIAERCQYMAELFKKLKKTDEDSTS</sequence>
<keyword evidence="2" id="KW-0804">Transcription</keyword>
<keyword evidence="3" id="KW-0539">Nucleus</keyword>
<evidence type="ECO:0000256" key="4">
    <source>
        <dbReference type="SAM" id="Coils"/>
    </source>
</evidence>
<feature type="compositionally biased region" description="Acidic residues" evidence="5">
    <location>
        <begin position="333"/>
        <end position="342"/>
    </location>
</feature>
<evidence type="ECO:0000313" key="7">
    <source>
        <dbReference type="Proteomes" id="UP000549394"/>
    </source>
</evidence>
<dbReference type="Gene3D" id="1.10.10.60">
    <property type="entry name" value="Homeodomain-like"/>
    <property type="match status" value="1"/>
</dbReference>
<dbReference type="GO" id="GO:0005634">
    <property type="term" value="C:nucleus"/>
    <property type="evidence" value="ECO:0007669"/>
    <property type="project" value="TreeGrafter"/>
</dbReference>
<evidence type="ECO:0000256" key="2">
    <source>
        <dbReference type="ARBA" id="ARBA00023163"/>
    </source>
</evidence>
<dbReference type="EMBL" id="CAJFCJ010000004">
    <property type="protein sequence ID" value="CAD5113629.1"/>
    <property type="molecule type" value="Genomic_DNA"/>
</dbReference>
<feature type="compositionally biased region" description="Basic and acidic residues" evidence="5">
    <location>
        <begin position="172"/>
        <end position="187"/>
    </location>
</feature>
<feature type="compositionally biased region" description="Polar residues" evidence="5">
    <location>
        <begin position="1524"/>
        <end position="1533"/>
    </location>
</feature>
<evidence type="ECO:0000313" key="6">
    <source>
        <dbReference type="EMBL" id="CAD5113629.1"/>
    </source>
</evidence>
<dbReference type="PANTHER" id="PTHR16088">
    <property type="entry name" value="YY1 ASSOCIATED PROTEIN-RELATED"/>
    <property type="match status" value="1"/>
</dbReference>
<evidence type="ECO:0000256" key="5">
    <source>
        <dbReference type="SAM" id="MobiDB-lite"/>
    </source>
</evidence>
<feature type="coiled-coil region" evidence="4">
    <location>
        <begin position="1109"/>
        <end position="1136"/>
    </location>
</feature>
<proteinExistence type="predicted"/>
<dbReference type="Proteomes" id="UP000549394">
    <property type="component" value="Unassembled WGS sequence"/>
</dbReference>
<feature type="region of interest" description="Disordered" evidence="5">
    <location>
        <begin position="943"/>
        <end position="1067"/>
    </location>
</feature>
<feature type="compositionally biased region" description="Polar residues" evidence="5">
    <location>
        <begin position="58"/>
        <end position="91"/>
    </location>
</feature>
<feature type="compositionally biased region" description="Polar residues" evidence="5">
    <location>
        <begin position="977"/>
        <end position="995"/>
    </location>
</feature>
<feature type="region of interest" description="Disordered" evidence="5">
    <location>
        <begin position="1502"/>
        <end position="1540"/>
    </location>
</feature>
<reference evidence="6 7" key="1">
    <citation type="submission" date="2020-08" db="EMBL/GenBank/DDBJ databases">
        <authorList>
            <person name="Hejnol A."/>
        </authorList>
    </citation>
    <scope>NUCLEOTIDE SEQUENCE [LARGE SCALE GENOMIC DNA]</scope>
</reference>
<evidence type="ECO:0000256" key="1">
    <source>
        <dbReference type="ARBA" id="ARBA00023015"/>
    </source>
</evidence>
<protein>
    <submittedName>
        <fullName evidence="6">DgyrCDS2791</fullName>
    </submittedName>
</protein>
<feature type="coiled-coil region" evidence="4">
    <location>
        <begin position="231"/>
        <end position="285"/>
    </location>
</feature>
<feature type="compositionally biased region" description="Acidic residues" evidence="5">
    <location>
        <begin position="1038"/>
        <end position="1063"/>
    </location>
</feature>
<dbReference type="PANTHER" id="PTHR16088:SF3">
    <property type="entry name" value="GON-4-LIKE PROTEIN"/>
    <property type="match status" value="1"/>
</dbReference>
<dbReference type="OrthoDB" id="6257037at2759"/>
<keyword evidence="1" id="KW-0805">Transcription regulation</keyword>
<name>A0A7I8VGF6_9ANNE</name>
<feature type="region of interest" description="Disordered" evidence="5">
    <location>
        <begin position="1"/>
        <end position="220"/>
    </location>
</feature>
<feature type="compositionally biased region" description="Polar residues" evidence="5">
    <location>
        <begin position="1"/>
        <end position="10"/>
    </location>
</feature>
<dbReference type="SUPFAM" id="SSF46689">
    <property type="entry name" value="Homeodomain-like"/>
    <property type="match status" value="1"/>
</dbReference>
<organism evidence="6 7">
    <name type="scientific">Dimorphilus gyrociliatus</name>
    <dbReference type="NCBI Taxonomy" id="2664684"/>
    <lineage>
        <taxon>Eukaryota</taxon>
        <taxon>Metazoa</taxon>
        <taxon>Spiralia</taxon>
        <taxon>Lophotrochozoa</taxon>
        <taxon>Annelida</taxon>
        <taxon>Polychaeta</taxon>
        <taxon>Polychaeta incertae sedis</taxon>
        <taxon>Dinophilidae</taxon>
        <taxon>Dimorphilus</taxon>
    </lineage>
</organism>
<dbReference type="InterPro" id="IPR052435">
    <property type="entry name" value="YY1-Transcr_Regul"/>
</dbReference>
<accession>A0A7I8VGF6</accession>
<feature type="compositionally biased region" description="Acidic residues" evidence="5">
    <location>
        <begin position="193"/>
        <end position="220"/>
    </location>
</feature>
<keyword evidence="4" id="KW-0175">Coiled coil</keyword>